<dbReference type="EMBL" id="JAAIUW010000008">
    <property type="protein sequence ID" value="KAF7822253.1"/>
    <property type="molecule type" value="Genomic_DNA"/>
</dbReference>
<evidence type="ECO:0000313" key="2">
    <source>
        <dbReference type="Proteomes" id="UP000634136"/>
    </source>
</evidence>
<keyword evidence="2" id="KW-1185">Reference proteome</keyword>
<dbReference type="Proteomes" id="UP000634136">
    <property type="component" value="Unassembled WGS sequence"/>
</dbReference>
<protein>
    <submittedName>
        <fullName evidence="1">Uncharacterized protein</fullName>
    </submittedName>
</protein>
<dbReference type="AlphaFoldDB" id="A0A834THF5"/>
<sequence length="26" mass="3022">MATTCFVKKGRVMKTMACSEKMRRNI</sequence>
<comment type="caution">
    <text evidence="1">The sequence shown here is derived from an EMBL/GenBank/DDBJ whole genome shotgun (WGS) entry which is preliminary data.</text>
</comment>
<proteinExistence type="predicted"/>
<name>A0A834THF5_9FABA</name>
<reference evidence="1" key="1">
    <citation type="submission" date="2020-09" db="EMBL/GenBank/DDBJ databases">
        <title>Genome-Enabled Discovery of Anthraquinone Biosynthesis in Senna tora.</title>
        <authorList>
            <person name="Kang S.-H."/>
            <person name="Pandey R.P."/>
            <person name="Lee C.-M."/>
            <person name="Sim J.-S."/>
            <person name="Jeong J.-T."/>
            <person name="Choi B.-S."/>
            <person name="Jung M."/>
            <person name="Ginzburg D."/>
            <person name="Zhao K."/>
            <person name="Won S.Y."/>
            <person name="Oh T.-J."/>
            <person name="Yu Y."/>
            <person name="Kim N.-H."/>
            <person name="Lee O.R."/>
            <person name="Lee T.-H."/>
            <person name="Bashyal P."/>
            <person name="Kim T.-S."/>
            <person name="Lee W.-H."/>
            <person name="Kawkins C."/>
            <person name="Kim C.-K."/>
            <person name="Kim J.S."/>
            <person name="Ahn B.O."/>
            <person name="Rhee S.Y."/>
            <person name="Sohng J.K."/>
        </authorList>
    </citation>
    <scope>NUCLEOTIDE SEQUENCE</scope>
    <source>
        <tissue evidence="1">Leaf</tissue>
    </source>
</reference>
<organism evidence="1 2">
    <name type="scientific">Senna tora</name>
    <dbReference type="NCBI Taxonomy" id="362788"/>
    <lineage>
        <taxon>Eukaryota</taxon>
        <taxon>Viridiplantae</taxon>
        <taxon>Streptophyta</taxon>
        <taxon>Embryophyta</taxon>
        <taxon>Tracheophyta</taxon>
        <taxon>Spermatophyta</taxon>
        <taxon>Magnoliopsida</taxon>
        <taxon>eudicotyledons</taxon>
        <taxon>Gunneridae</taxon>
        <taxon>Pentapetalae</taxon>
        <taxon>rosids</taxon>
        <taxon>fabids</taxon>
        <taxon>Fabales</taxon>
        <taxon>Fabaceae</taxon>
        <taxon>Caesalpinioideae</taxon>
        <taxon>Cassia clade</taxon>
        <taxon>Senna</taxon>
    </lineage>
</organism>
<gene>
    <name evidence="1" type="ORF">G2W53_027708</name>
</gene>
<evidence type="ECO:0000313" key="1">
    <source>
        <dbReference type="EMBL" id="KAF7822253.1"/>
    </source>
</evidence>
<accession>A0A834THF5</accession>